<dbReference type="InterPro" id="IPR020843">
    <property type="entry name" value="ER"/>
</dbReference>
<dbReference type="OrthoDB" id="4961446at2759"/>
<dbReference type="InterPro" id="IPR013154">
    <property type="entry name" value="ADH-like_N"/>
</dbReference>
<evidence type="ECO:0000259" key="3">
    <source>
        <dbReference type="SMART" id="SM00829"/>
    </source>
</evidence>
<dbReference type="GeneID" id="26247954"/>
<name>A0A7D5Z2A1_9HYPO</name>
<gene>
    <name evidence="4" type="primary">fsr4</name>
    <name evidence="4" type="ORF">G6M90_00g031170</name>
</gene>
<dbReference type="PANTHER" id="PTHR45348:SF5">
    <property type="entry name" value="OXIDOREDUCTASE, PUTATIVE (AFU_ORTHOLOGUE AFUA_8G01420)-RELATED"/>
    <property type="match status" value="1"/>
</dbReference>
<dbReference type="Proteomes" id="UP000510686">
    <property type="component" value="Chromosome 2"/>
</dbReference>
<dbReference type="GO" id="GO:0046983">
    <property type="term" value="F:protein dimerization activity"/>
    <property type="evidence" value="ECO:0007669"/>
    <property type="project" value="InterPro"/>
</dbReference>
<dbReference type="KEGG" id="mbrn:26247954"/>
<dbReference type="RefSeq" id="XP_014539254.2">
    <property type="nucleotide sequence ID" value="XM_014683768.2"/>
</dbReference>
<sequence length="518" mass="55954">MKQAIVDKAVTVAICDVDIPVAKPGQVVIQVVVSGTNPKDWKMPAWMPDAPAANQGDDIAGYVEAVGGGVLNFKKGDRVAAFHEMMTLGGSYAQYAVAWEHTTFHLPEDTSFEEAATIPLAATTSALGLYQQLSLPLPWNPAPEPLPLVVYGGASAVGAFAIKLARLSNIHPIIAVAGKGTPFVETLIDRSKGDTIIDYRKGDEAVRKAVRDAARGLPIHHAFDAVSEKGSYQNLGAALTAPATITVVLPGQEYNKVPEGVKIVATTVASVHKPADKGKMVSEVEFGAAFFALFGRGLAGGWFTGHPHEVRPDQTPVYAAALLLDPSKRRKYIERNWKESWQASAIAAAQKIWLDEYEAAAVPESLRAPPDISSSSERQHNELDELLSGIAVTGPILDDADDFETFINATPTRITGSPLEWWLHRDQRKAYPRLSRMAIDILSIPPESSDVESHFSSARRTLSWDRESMTCENLAKVECVGNWIREGIIVPKSHGSRGVISSGSVDFSVETEAGDFLD</sequence>
<feature type="domain" description="Enoyl reductase (ER)" evidence="3">
    <location>
        <begin position="9"/>
        <end position="269"/>
    </location>
</feature>
<dbReference type="SUPFAM" id="SSF51735">
    <property type="entry name" value="NAD(P)-binding Rossmann-fold domains"/>
    <property type="match status" value="1"/>
</dbReference>
<dbReference type="Pfam" id="PF08240">
    <property type="entry name" value="ADH_N"/>
    <property type="match status" value="1"/>
</dbReference>
<dbReference type="Gene3D" id="3.40.50.720">
    <property type="entry name" value="NAD(P)-binding Rossmann-like Domain"/>
    <property type="match status" value="1"/>
</dbReference>
<dbReference type="GO" id="GO:0016651">
    <property type="term" value="F:oxidoreductase activity, acting on NAD(P)H"/>
    <property type="evidence" value="ECO:0007669"/>
    <property type="project" value="InterPro"/>
</dbReference>
<protein>
    <submittedName>
        <fullName evidence="4">Trans-enoyl reductase fsr4</fullName>
    </submittedName>
</protein>
<dbReference type="InterPro" id="IPR047122">
    <property type="entry name" value="Trans-enoyl_RdTase-like"/>
</dbReference>
<dbReference type="InterPro" id="IPR012337">
    <property type="entry name" value="RNaseH-like_sf"/>
</dbReference>
<dbReference type="EMBL" id="CP058933">
    <property type="protein sequence ID" value="QLI66906.1"/>
    <property type="molecule type" value="Genomic_DNA"/>
</dbReference>
<accession>A0A7D5Z2A1</accession>
<comment type="similarity">
    <text evidence="1">Belongs to the zinc-containing alcohol dehydrogenase family.</text>
</comment>
<evidence type="ECO:0000313" key="5">
    <source>
        <dbReference type="Proteomes" id="UP000510686"/>
    </source>
</evidence>
<keyword evidence="5" id="KW-1185">Reference proteome</keyword>
<evidence type="ECO:0000313" key="4">
    <source>
        <dbReference type="EMBL" id="QLI66906.1"/>
    </source>
</evidence>
<reference evidence="4 5" key="1">
    <citation type="submission" date="2020-07" db="EMBL/GenBank/DDBJ databases">
        <title>Telomere length de novo assembly of all 7 chromosomes of the fungus, Metarhizium brunneum, using a novel assembly pipeline.</title>
        <authorList>
            <person name="Saud z."/>
            <person name="Kortsinoglou A."/>
            <person name="Kouvelis V.N."/>
            <person name="Butt T.M."/>
        </authorList>
    </citation>
    <scope>NUCLEOTIDE SEQUENCE [LARGE SCALE GENOMIC DNA]</scope>
    <source>
        <strain evidence="4 5">4556</strain>
    </source>
</reference>
<evidence type="ECO:0000256" key="2">
    <source>
        <dbReference type="ARBA" id="ARBA00023002"/>
    </source>
</evidence>
<dbReference type="AlphaFoldDB" id="A0A7D5Z2A1"/>
<dbReference type="InterPro" id="IPR011032">
    <property type="entry name" value="GroES-like_sf"/>
</dbReference>
<dbReference type="SUPFAM" id="SSF53098">
    <property type="entry name" value="Ribonuclease H-like"/>
    <property type="match status" value="1"/>
</dbReference>
<proteinExistence type="inferred from homology"/>
<dbReference type="SMART" id="SM00829">
    <property type="entry name" value="PKS_ER"/>
    <property type="match status" value="1"/>
</dbReference>
<dbReference type="PANTHER" id="PTHR45348">
    <property type="entry name" value="HYPOTHETICAL OXIDOREDUCTASE (EUROFUNG)"/>
    <property type="match status" value="1"/>
</dbReference>
<dbReference type="Gene3D" id="3.90.180.10">
    <property type="entry name" value="Medium-chain alcohol dehydrogenases, catalytic domain"/>
    <property type="match status" value="1"/>
</dbReference>
<dbReference type="CDD" id="cd08249">
    <property type="entry name" value="enoyl_reductase_like"/>
    <property type="match status" value="1"/>
</dbReference>
<dbReference type="InterPro" id="IPR008906">
    <property type="entry name" value="HATC_C_dom"/>
</dbReference>
<dbReference type="Pfam" id="PF05699">
    <property type="entry name" value="Dimer_Tnp_hAT"/>
    <property type="match status" value="1"/>
</dbReference>
<dbReference type="SUPFAM" id="SSF50129">
    <property type="entry name" value="GroES-like"/>
    <property type="match status" value="1"/>
</dbReference>
<organism evidence="4 5">
    <name type="scientific">Metarhizium brunneum</name>
    <dbReference type="NCBI Taxonomy" id="500148"/>
    <lineage>
        <taxon>Eukaryota</taxon>
        <taxon>Fungi</taxon>
        <taxon>Dikarya</taxon>
        <taxon>Ascomycota</taxon>
        <taxon>Pezizomycotina</taxon>
        <taxon>Sordariomycetes</taxon>
        <taxon>Hypocreomycetidae</taxon>
        <taxon>Hypocreales</taxon>
        <taxon>Clavicipitaceae</taxon>
        <taxon>Metarhizium</taxon>
    </lineage>
</organism>
<dbReference type="InterPro" id="IPR036291">
    <property type="entry name" value="NAD(P)-bd_dom_sf"/>
</dbReference>
<keyword evidence="2" id="KW-0560">Oxidoreductase</keyword>
<evidence type="ECO:0000256" key="1">
    <source>
        <dbReference type="ARBA" id="ARBA00008072"/>
    </source>
</evidence>